<feature type="transmembrane region" description="Helical" evidence="1">
    <location>
        <begin position="65"/>
        <end position="88"/>
    </location>
</feature>
<evidence type="ECO:0000313" key="3">
    <source>
        <dbReference type="Proteomes" id="UP001219862"/>
    </source>
</evidence>
<reference evidence="2 3" key="1">
    <citation type="submission" date="2022-10" db="EMBL/GenBank/DDBJ databases">
        <title>paucibacter sp. hw8 Genome sequencing.</title>
        <authorList>
            <person name="Park S."/>
        </authorList>
    </citation>
    <scope>NUCLEOTIDE SEQUENCE [LARGE SCALE GENOMIC DNA]</scope>
    <source>
        <strain evidence="3">hw8</strain>
    </source>
</reference>
<accession>A0ABT5KTM0</accession>
<feature type="transmembrane region" description="Helical" evidence="1">
    <location>
        <begin position="29"/>
        <end position="59"/>
    </location>
</feature>
<dbReference type="EMBL" id="JAQQXS010000012">
    <property type="protein sequence ID" value="MDC8786287.1"/>
    <property type="molecule type" value="Genomic_DNA"/>
</dbReference>
<organism evidence="2 3">
    <name type="scientific">Roseateles koreensis</name>
    <dbReference type="NCBI Taxonomy" id="2987526"/>
    <lineage>
        <taxon>Bacteria</taxon>
        <taxon>Pseudomonadati</taxon>
        <taxon>Pseudomonadota</taxon>
        <taxon>Betaproteobacteria</taxon>
        <taxon>Burkholderiales</taxon>
        <taxon>Sphaerotilaceae</taxon>
        <taxon>Roseateles</taxon>
    </lineage>
</organism>
<dbReference type="RefSeq" id="WP_273597403.1">
    <property type="nucleotide sequence ID" value="NZ_JAQQXS010000012.1"/>
</dbReference>
<sequence length="271" mass="29236">MILHLQTVPARNGMLWLRHGFKVFQRRPVALAGLFSLFLFASMLMLMVPGAGVLLLLMALPQLSLGFMLATHLVLQNQTPSAVVFLLPFKLTPKRRNTQLLLGACYALLTLGISLLAGWVDGGSMDQLQQLMADGAAPEKLAEAAANPALLWGAITRLVLAALISIPFWHAPALVHWGGQGLMQALFSSTIALWRNRGAFAYNALLWGTLVMSLGLSASLLAEVLGLAQILPVLGMACGLLLSTVFYASLYFTFIDCFMFGAPTELPDNKA</sequence>
<feature type="transmembrane region" description="Helical" evidence="1">
    <location>
        <begin position="100"/>
        <end position="120"/>
    </location>
</feature>
<evidence type="ECO:0000256" key="1">
    <source>
        <dbReference type="SAM" id="Phobius"/>
    </source>
</evidence>
<dbReference type="InterPro" id="IPR047798">
    <property type="entry name" value="BPSS1780-like"/>
</dbReference>
<feature type="transmembrane region" description="Helical" evidence="1">
    <location>
        <begin position="200"/>
        <end position="221"/>
    </location>
</feature>
<keyword evidence="1" id="KW-1133">Transmembrane helix</keyword>
<keyword evidence="3" id="KW-1185">Reference proteome</keyword>
<feature type="transmembrane region" description="Helical" evidence="1">
    <location>
        <begin position="149"/>
        <end position="169"/>
    </location>
</feature>
<dbReference type="Proteomes" id="UP001219862">
    <property type="component" value="Unassembled WGS sequence"/>
</dbReference>
<gene>
    <name evidence="2" type="ORF">PRZ01_13920</name>
</gene>
<keyword evidence="1" id="KW-0472">Membrane</keyword>
<protein>
    <submittedName>
        <fullName evidence="2">BPSS1780 family membrane protein</fullName>
    </submittedName>
</protein>
<keyword evidence="1" id="KW-0812">Transmembrane</keyword>
<evidence type="ECO:0000313" key="2">
    <source>
        <dbReference type="EMBL" id="MDC8786287.1"/>
    </source>
</evidence>
<comment type="caution">
    <text evidence="2">The sequence shown here is derived from an EMBL/GenBank/DDBJ whole genome shotgun (WGS) entry which is preliminary data.</text>
</comment>
<feature type="transmembrane region" description="Helical" evidence="1">
    <location>
        <begin position="233"/>
        <end position="254"/>
    </location>
</feature>
<proteinExistence type="predicted"/>
<name>A0ABT5KTM0_9BURK</name>
<dbReference type="NCBIfam" id="NF041043">
    <property type="entry name" value="BPSS1780_fam"/>
    <property type="match status" value="1"/>
</dbReference>